<dbReference type="OrthoDB" id="1929463at2759"/>
<dbReference type="EMBL" id="JADCNL010000011">
    <property type="protein sequence ID" value="KAG0461542.1"/>
    <property type="molecule type" value="Genomic_DNA"/>
</dbReference>
<evidence type="ECO:0000256" key="3">
    <source>
        <dbReference type="ARBA" id="ARBA00024186"/>
    </source>
</evidence>
<comment type="subcellular location">
    <subcellularLocation>
        <location evidence="3">Nucleus lamina</location>
    </subcellularLocation>
</comment>
<evidence type="ECO:0000313" key="6">
    <source>
        <dbReference type="EMBL" id="KAG0461542.1"/>
    </source>
</evidence>
<accession>A0A835UH76</accession>
<evidence type="ECO:0000256" key="4">
    <source>
        <dbReference type="ARBA" id="ARBA00024208"/>
    </source>
</evidence>
<dbReference type="PANTHER" id="PTHR31908:SF11">
    <property type="entry name" value="PROTEIN CROWDED NUCLEI 1"/>
    <property type="match status" value="1"/>
</dbReference>
<name>A0A835UH76_VANPL</name>
<protein>
    <submittedName>
        <fullName evidence="6">Uncharacterized protein</fullName>
    </submittedName>
</protein>
<proteinExistence type="inferred from homology"/>
<dbReference type="GO" id="GO:0005652">
    <property type="term" value="C:nuclear lamina"/>
    <property type="evidence" value="ECO:0007669"/>
    <property type="project" value="UniProtKB-SubCell"/>
</dbReference>
<sequence length="69" mass="7994">MGLLLIEKKDWSSQIEEMRQSLIEAQEILKREQAAHVIFVSELEKREEKLKKALGVEKQCVVDLEKSIA</sequence>
<reference evidence="6 7" key="1">
    <citation type="journal article" date="2020" name="Nat. Food">
        <title>A phased Vanilla planifolia genome enables genetic improvement of flavour and production.</title>
        <authorList>
            <person name="Hasing T."/>
            <person name="Tang H."/>
            <person name="Brym M."/>
            <person name="Khazi F."/>
            <person name="Huang T."/>
            <person name="Chambers A.H."/>
        </authorList>
    </citation>
    <scope>NUCLEOTIDE SEQUENCE [LARGE SCALE GENOMIC DNA]</scope>
    <source>
        <tissue evidence="6">Leaf</tissue>
    </source>
</reference>
<evidence type="ECO:0000313" key="7">
    <source>
        <dbReference type="Proteomes" id="UP000636800"/>
    </source>
</evidence>
<dbReference type="AlphaFoldDB" id="A0A835UH76"/>
<dbReference type="Proteomes" id="UP000636800">
    <property type="component" value="Chromosome 11"/>
</dbReference>
<dbReference type="GO" id="GO:0006997">
    <property type="term" value="P:nucleus organization"/>
    <property type="evidence" value="ECO:0007669"/>
    <property type="project" value="InterPro"/>
</dbReference>
<organism evidence="6 7">
    <name type="scientific">Vanilla planifolia</name>
    <name type="common">Vanilla</name>
    <dbReference type="NCBI Taxonomy" id="51239"/>
    <lineage>
        <taxon>Eukaryota</taxon>
        <taxon>Viridiplantae</taxon>
        <taxon>Streptophyta</taxon>
        <taxon>Embryophyta</taxon>
        <taxon>Tracheophyta</taxon>
        <taxon>Spermatophyta</taxon>
        <taxon>Magnoliopsida</taxon>
        <taxon>Liliopsida</taxon>
        <taxon>Asparagales</taxon>
        <taxon>Orchidaceae</taxon>
        <taxon>Vanilloideae</taxon>
        <taxon>Vanilleae</taxon>
        <taxon>Vanilla</taxon>
    </lineage>
</organism>
<keyword evidence="7" id="KW-1185">Reference proteome</keyword>
<evidence type="ECO:0000256" key="5">
    <source>
        <dbReference type="SAM" id="Coils"/>
    </source>
</evidence>
<dbReference type="InterPro" id="IPR040418">
    <property type="entry name" value="CRWN"/>
</dbReference>
<comment type="similarity">
    <text evidence="4">Belongs to the CRWN family.</text>
</comment>
<dbReference type="PANTHER" id="PTHR31908">
    <property type="entry name" value="PROTEIN CROWDED NUCLEI 4"/>
    <property type="match status" value="1"/>
</dbReference>
<keyword evidence="1 5" id="KW-0175">Coiled coil</keyword>
<keyword evidence="2" id="KW-0539">Nucleus</keyword>
<gene>
    <name evidence="6" type="ORF">HPP92_021839</name>
</gene>
<comment type="caution">
    <text evidence="6">The sequence shown here is derived from an EMBL/GenBank/DDBJ whole genome shotgun (WGS) entry which is preliminary data.</text>
</comment>
<evidence type="ECO:0000256" key="2">
    <source>
        <dbReference type="ARBA" id="ARBA00023242"/>
    </source>
</evidence>
<feature type="coiled-coil region" evidence="5">
    <location>
        <begin position="8"/>
        <end position="35"/>
    </location>
</feature>
<evidence type="ECO:0000256" key="1">
    <source>
        <dbReference type="ARBA" id="ARBA00023054"/>
    </source>
</evidence>